<evidence type="ECO:0000313" key="2">
    <source>
        <dbReference type="EMBL" id="GAA2635644.1"/>
    </source>
</evidence>
<feature type="transmembrane region" description="Helical" evidence="1">
    <location>
        <begin position="134"/>
        <end position="155"/>
    </location>
</feature>
<keyword evidence="1" id="KW-0472">Membrane</keyword>
<evidence type="ECO:0000256" key="1">
    <source>
        <dbReference type="SAM" id="Phobius"/>
    </source>
</evidence>
<accession>A0ABN3QUJ6</accession>
<dbReference type="Proteomes" id="UP001500151">
    <property type="component" value="Unassembled WGS sequence"/>
</dbReference>
<reference evidence="2 3" key="1">
    <citation type="journal article" date="2019" name="Int. J. Syst. Evol. Microbiol.">
        <title>The Global Catalogue of Microorganisms (GCM) 10K type strain sequencing project: providing services to taxonomists for standard genome sequencing and annotation.</title>
        <authorList>
            <consortium name="The Broad Institute Genomics Platform"/>
            <consortium name="The Broad Institute Genome Sequencing Center for Infectious Disease"/>
            <person name="Wu L."/>
            <person name="Ma J."/>
        </authorList>
    </citation>
    <scope>NUCLEOTIDE SEQUENCE [LARGE SCALE GENOMIC DNA]</scope>
    <source>
        <strain evidence="2 3">JCM 4524</strain>
    </source>
</reference>
<dbReference type="RefSeq" id="WP_344390688.1">
    <property type="nucleotide sequence ID" value="NZ_BAAASJ010000032.1"/>
</dbReference>
<keyword evidence="3" id="KW-1185">Reference proteome</keyword>
<evidence type="ECO:0008006" key="4">
    <source>
        <dbReference type="Google" id="ProtNLM"/>
    </source>
</evidence>
<keyword evidence="1" id="KW-1133">Transmembrane helix</keyword>
<dbReference type="EMBL" id="BAAASJ010000032">
    <property type="protein sequence ID" value="GAA2635644.1"/>
    <property type="molecule type" value="Genomic_DNA"/>
</dbReference>
<proteinExistence type="predicted"/>
<organism evidence="2 3">
    <name type="scientific">Streptomyces vastus</name>
    <dbReference type="NCBI Taxonomy" id="285451"/>
    <lineage>
        <taxon>Bacteria</taxon>
        <taxon>Bacillati</taxon>
        <taxon>Actinomycetota</taxon>
        <taxon>Actinomycetes</taxon>
        <taxon>Kitasatosporales</taxon>
        <taxon>Streptomycetaceae</taxon>
        <taxon>Streptomyces</taxon>
    </lineage>
</organism>
<gene>
    <name evidence="2" type="ORF">GCM10010307_31920</name>
</gene>
<keyword evidence="1" id="KW-0812">Transmembrane</keyword>
<evidence type="ECO:0000313" key="3">
    <source>
        <dbReference type="Proteomes" id="UP001500151"/>
    </source>
</evidence>
<protein>
    <recommendedName>
        <fullName evidence="4">DUF1440 domain-containing protein</fullName>
    </recommendedName>
</protein>
<name>A0ABN3QUJ6_9ACTN</name>
<sequence>MATTVQASPKTAKTAAIPVHAVWGAAAGLVGGIGMGIWMSVSWPMTDTAMITMVAGLLGSTDAFAGWLIHLAIALFAGITFGALLGLFAQRIAPAVVLGLAYGAVWWTVGALWIMPANMGMPVFEWNDVTSSSLGAHLVFGLLAGATFACIAQAMGKRTDQVRG</sequence>
<feature type="transmembrane region" description="Helical" evidence="1">
    <location>
        <begin position="95"/>
        <end position="114"/>
    </location>
</feature>
<comment type="caution">
    <text evidence="2">The sequence shown here is derived from an EMBL/GenBank/DDBJ whole genome shotgun (WGS) entry which is preliminary data.</text>
</comment>
<feature type="transmembrane region" description="Helical" evidence="1">
    <location>
        <begin position="21"/>
        <end position="43"/>
    </location>
</feature>
<feature type="transmembrane region" description="Helical" evidence="1">
    <location>
        <begin position="63"/>
        <end position="88"/>
    </location>
</feature>